<dbReference type="InParanoid" id="L2GY72"/>
<reference evidence="2" key="1">
    <citation type="submission" date="2011-03" db="EMBL/GenBank/DDBJ databases">
        <title>The genome sequence of Vavraia culicis strain floridensis.</title>
        <authorList>
            <consortium name="The Broad Institute Genome Sequencing Platform"/>
            <person name="Cuomo C."/>
            <person name="Becnel J."/>
            <person name="Sanscrainte N."/>
            <person name="Young S.K."/>
            <person name="Zeng Q."/>
            <person name="Gargeya S."/>
            <person name="Fitzgerald M."/>
            <person name="Haas B."/>
            <person name="Abouelleil A."/>
            <person name="Alvarado L."/>
            <person name="Arachchi H.M."/>
            <person name="Berlin A."/>
            <person name="Chapman S.B."/>
            <person name="Gearin G."/>
            <person name="Goldberg J."/>
            <person name="Griggs A."/>
            <person name="Gujja S."/>
            <person name="Hansen M."/>
            <person name="Heiman D."/>
            <person name="Howarth C."/>
            <person name="Larimer J."/>
            <person name="Lui A."/>
            <person name="MacDonald P.J.P."/>
            <person name="McCowen C."/>
            <person name="Montmayeur A."/>
            <person name="Murphy C."/>
            <person name="Neiman D."/>
            <person name="Pearson M."/>
            <person name="Priest M."/>
            <person name="Roberts A."/>
            <person name="Saif S."/>
            <person name="Shea T."/>
            <person name="Sisk P."/>
            <person name="Stolte C."/>
            <person name="Sykes S."/>
            <person name="Wortman J."/>
            <person name="Nusbaum C."/>
            <person name="Birren B."/>
        </authorList>
    </citation>
    <scope>NUCLEOTIDE SEQUENCE [LARGE SCALE GENOMIC DNA]</scope>
    <source>
        <strain evidence="2">floridensis</strain>
    </source>
</reference>
<keyword evidence="2" id="KW-1185">Reference proteome</keyword>
<dbReference type="VEuPathDB" id="MicrosporidiaDB:VCUG_00463"/>
<dbReference type="EMBL" id="GL877408">
    <property type="protein sequence ID" value="ELA48040.1"/>
    <property type="molecule type" value="Genomic_DNA"/>
</dbReference>
<gene>
    <name evidence="1" type="ORF">VCUG_00463</name>
</gene>
<organism evidence="1 2">
    <name type="scientific">Vavraia culicis (isolate floridensis)</name>
    <name type="common">Microsporidian parasite</name>
    <dbReference type="NCBI Taxonomy" id="948595"/>
    <lineage>
        <taxon>Eukaryota</taxon>
        <taxon>Fungi</taxon>
        <taxon>Fungi incertae sedis</taxon>
        <taxon>Microsporidia</taxon>
        <taxon>Pleistophoridae</taxon>
        <taxon>Vavraia</taxon>
    </lineage>
</organism>
<evidence type="ECO:0000313" key="1">
    <source>
        <dbReference type="EMBL" id="ELA48040.1"/>
    </source>
</evidence>
<sequence length="109" mass="12774">MNITLSFIALFSSFNRCYLWYIKSNVNLWFRGFTVRKFGNNKISRNTHEKHLFTKNNFFVVQHIPLHITKHTFLDGTVCGHVPLQVIRCKHKHTLPGSSVPRFITNTLT</sequence>
<accession>L2GY72</accession>
<dbReference type="RefSeq" id="XP_008073485.1">
    <property type="nucleotide sequence ID" value="XM_008075294.1"/>
</dbReference>
<protein>
    <submittedName>
        <fullName evidence="1">Uncharacterized protein</fullName>
    </submittedName>
</protein>
<dbReference type="HOGENOM" id="CLU_2185957_0_0_1"/>
<dbReference type="GeneID" id="19878350"/>
<proteinExistence type="predicted"/>
<dbReference type="AlphaFoldDB" id="L2GY72"/>
<evidence type="ECO:0000313" key="2">
    <source>
        <dbReference type="Proteomes" id="UP000011081"/>
    </source>
</evidence>
<name>L2GY72_VAVCU</name>
<dbReference type="Proteomes" id="UP000011081">
    <property type="component" value="Unassembled WGS sequence"/>
</dbReference>